<dbReference type="Proteomes" id="UP001143474">
    <property type="component" value="Unassembled WGS sequence"/>
</dbReference>
<protein>
    <submittedName>
        <fullName evidence="1">Uncharacterized protein</fullName>
    </submittedName>
</protein>
<reference evidence="1" key="2">
    <citation type="submission" date="2023-01" db="EMBL/GenBank/DDBJ databases">
        <authorList>
            <person name="Sun Q."/>
            <person name="Evtushenko L."/>
        </authorList>
    </citation>
    <scope>NUCLEOTIDE SEQUENCE</scope>
    <source>
        <strain evidence="1">VKM Ac-2007</strain>
    </source>
</reference>
<keyword evidence="2" id="KW-1185">Reference proteome</keyword>
<proteinExistence type="predicted"/>
<sequence>MSFKTFNAGDVLTAADINNYLMAQSVIVCTSGTRPASPIEGMTVYETDTDRYASYTNGSWSEMMTMGAWANYAPGWNGAIGNGTIVARYTRLAGRTIMFQILLTWGGTTTAPGAQWQFSIPVAAARNFAGVATVFDSSAGRLWTGSFRALSSSTQIDRVFVDSADGDTGNVNRSWVLNSNTAPFTWASPDELSISGFYEAATG</sequence>
<evidence type="ECO:0000313" key="1">
    <source>
        <dbReference type="EMBL" id="GLK07322.1"/>
    </source>
</evidence>
<evidence type="ECO:0000313" key="2">
    <source>
        <dbReference type="Proteomes" id="UP001143474"/>
    </source>
</evidence>
<dbReference type="EMBL" id="BSEV01000001">
    <property type="protein sequence ID" value="GLK07322.1"/>
    <property type="molecule type" value="Genomic_DNA"/>
</dbReference>
<dbReference type="RefSeq" id="WP_271215871.1">
    <property type="nucleotide sequence ID" value="NZ_BAAAVD010000006.1"/>
</dbReference>
<reference evidence="1" key="1">
    <citation type="journal article" date="2014" name="Int. J. Syst. Evol. Microbiol.">
        <title>Complete genome sequence of Corynebacterium casei LMG S-19264T (=DSM 44701T), isolated from a smear-ripened cheese.</title>
        <authorList>
            <consortium name="US DOE Joint Genome Institute (JGI-PGF)"/>
            <person name="Walter F."/>
            <person name="Albersmeier A."/>
            <person name="Kalinowski J."/>
            <person name="Ruckert C."/>
        </authorList>
    </citation>
    <scope>NUCLEOTIDE SEQUENCE</scope>
    <source>
        <strain evidence="1">VKM Ac-2007</strain>
    </source>
</reference>
<gene>
    <name evidence="1" type="ORF">GCM10017600_07270</name>
</gene>
<comment type="caution">
    <text evidence="1">The sequence shown here is derived from an EMBL/GenBank/DDBJ whole genome shotgun (WGS) entry which is preliminary data.</text>
</comment>
<dbReference type="AlphaFoldDB" id="A0A9W6HW03"/>
<name>A0A9W6HW03_9ACTN</name>
<organism evidence="1 2">
    <name type="scientific">Streptosporangium carneum</name>
    <dbReference type="NCBI Taxonomy" id="47481"/>
    <lineage>
        <taxon>Bacteria</taxon>
        <taxon>Bacillati</taxon>
        <taxon>Actinomycetota</taxon>
        <taxon>Actinomycetes</taxon>
        <taxon>Streptosporangiales</taxon>
        <taxon>Streptosporangiaceae</taxon>
        <taxon>Streptosporangium</taxon>
    </lineage>
</organism>
<accession>A0A9W6HW03</accession>